<dbReference type="PANTHER" id="PTHR43428:SF1">
    <property type="entry name" value="ARSENATE REDUCTASE"/>
    <property type="match status" value="1"/>
</dbReference>
<reference evidence="4" key="1">
    <citation type="submission" date="2018-12" db="EMBL/GenBank/DDBJ databases">
        <title>Tengunoibacter tsumagoiensis gen. nov., sp. nov., Dictyobacter kobayashii sp. nov., D. alpinus sp. nov., and D. joshuensis sp. nov. and description of Dictyobacteraceae fam. nov. within the order Ktedonobacterales isolated from Tengu-no-mugimeshi.</title>
        <authorList>
            <person name="Wang C.M."/>
            <person name="Zheng Y."/>
            <person name="Sakai Y."/>
            <person name="Toyoda A."/>
            <person name="Minakuchi Y."/>
            <person name="Abe K."/>
            <person name="Yokota A."/>
            <person name="Yabe S."/>
        </authorList>
    </citation>
    <scope>NUCLEOTIDE SEQUENCE [LARGE SCALE GENOMIC DNA]</scope>
    <source>
        <strain evidence="4">S-27</strain>
    </source>
</reference>
<gene>
    <name evidence="3" type="ORF">KDAU_50420</name>
</gene>
<feature type="domain" description="Phosphotyrosine protein phosphatase I" evidence="2">
    <location>
        <begin position="3"/>
        <end position="136"/>
    </location>
</feature>
<dbReference type="InterPro" id="IPR036196">
    <property type="entry name" value="Ptyr_pPase_sf"/>
</dbReference>
<dbReference type="OrthoDB" id="9784339at2"/>
<keyword evidence="4" id="KW-1185">Reference proteome</keyword>
<proteinExistence type="predicted"/>
<name>A0A401ZLI8_9CHLR</name>
<evidence type="ECO:0000256" key="1">
    <source>
        <dbReference type="ARBA" id="ARBA00022849"/>
    </source>
</evidence>
<keyword evidence="1" id="KW-0059">Arsenical resistance</keyword>
<dbReference type="AlphaFoldDB" id="A0A401ZLI8"/>
<dbReference type="Gene3D" id="3.40.50.2300">
    <property type="match status" value="1"/>
</dbReference>
<dbReference type="InterPro" id="IPR023485">
    <property type="entry name" value="Ptyr_pPase"/>
</dbReference>
<dbReference type="Pfam" id="PF01451">
    <property type="entry name" value="LMWPc"/>
    <property type="match status" value="1"/>
</dbReference>
<organism evidence="3 4">
    <name type="scientific">Dictyobacter aurantiacus</name>
    <dbReference type="NCBI Taxonomy" id="1936993"/>
    <lineage>
        <taxon>Bacteria</taxon>
        <taxon>Bacillati</taxon>
        <taxon>Chloroflexota</taxon>
        <taxon>Ktedonobacteria</taxon>
        <taxon>Ktedonobacterales</taxon>
        <taxon>Dictyobacteraceae</taxon>
        <taxon>Dictyobacter</taxon>
    </lineage>
</organism>
<dbReference type="CDD" id="cd16345">
    <property type="entry name" value="LMWP_ArsC"/>
    <property type="match status" value="1"/>
</dbReference>
<sequence length="143" mass="15943">MKQRVLILCTGNSARSQMAEGWLRHLAGEQMDVESAGTAPSRVNPLAIQAMAECQIDISHHRSKHLNEFLDQPFDYVITVCDNAAEQCPVFPGKATRIHWSFPDPAAVQGTEEERLTSFRQVRDAIECQLRAWVEDPAILGVA</sequence>
<protein>
    <submittedName>
        <fullName evidence="3">Protein-tyrosine-phosphatase</fullName>
    </submittedName>
</protein>
<evidence type="ECO:0000313" key="4">
    <source>
        <dbReference type="Proteomes" id="UP000287224"/>
    </source>
</evidence>
<dbReference type="EMBL" id="BIFQ01000001">
    <property type="protein sequence ID" value="GCE07713.1"/>
    <property type="molecule type" value="Genomic_DNA"/>
</dbReference>
<evidence type="ECO:0000259" key="2">
    <source>
        <dbReference type="SMART" id="SM00226"/>
    </source>
</evidence>
<evidence type="ECO:0000313" key="3">
    <source>
        <dbReference type="EMBL" id="GCE07713.1"/>
    </source>
</evidence>
<dbReference type="GO" id="GO:0046685">
    <property type="term" value="P:response to arsenic-containing substance"/>
    <property type="evidence" value="ECO:0007669"/>
    <property type="project" value="UniProtKB-KW"/>
</dbReference>
<dbReference type="PANTHER" id="PTHR43428">
    <property type="entry name" value="ARSENATE REDUCTASE"/>
    <property type="match status" value="1"/>
</dbReference>
<dbReference type="SMART" id="SM00226">
    <property type="entry name" value="LMWPc"/>
    <property type="match status" value="1"/>
</dbReference>
<dbReference type="RefSeq" id="WP_126599200.1">
    <property type="nucleotide sequence ID" value="NZ_BIFQ01000001.1"/>
</dbReference>
<comment type="caution">
    <text evidence="3">The sequence shown here is derived from an EMBL/GenBank/DDBJ whole genome shotgun (WGS) entry which is preliminary data.</text>
</comment>
<accession>A0A401ZLI8</accession>
<dbReference type="SUPFAM" id="SSF52788">
    <property type="entry name" value="Phosphotyrosine protein phosphatases I"/>
    <property type="match status" value="1"/>
</dbReference>
<dbReference type="Proteomes" id="UP000287224">
    <property type="component" value="Unassembled WGS sequence"/>
</dbReference>